<keyword evidence="1" id="KW-0812">Transmembrane</keyword>
<dbReference type="Proteomes" id="UP000001919">
    <property type="component" value="Chromosome"/>
</dbReference>
<organism evidence="2 3">
    <name type="scientific">Brachybacterium faecium (strain ATCC 43885 / DSM 4810 / JCM 11609 / LMG 19847 / NBRC 14762 / NCIMB 9860 / 6-10)</name>
    <dbReference type="NCBI Taxonomy" id="446465"/>
    <lineage>
        <taxon>Bacteria</taxon>
        <taxon>Bacillati</taxon>
        <taxon>Actinomycetota</taxon>
        <taxon>Actinomycetes</taxon>
        <taxon>Micrococcales</taxon>
        <taxon>Dermabacteraceae</taxon>
        <taxon>Brachybacterium</taxon>
    </lineage>
</organism>
<protein>
    <submittedName>
        <fullName evidence="2">Uncharacterized protein</fullName>
    </submittedName>
</protein>
<dbReference type="HOGENOM" id="CLU_2803989_0_0_11"/>
<proteinExistence type="predicted"/>
<dbReference type="AlphaFoldDB" id="C7MCN2"/>
<accession>C7MCN2</accession>
<evidence type="ECO:0000256" key="1">
    <source>
        <dbReference type="SAM" id="Phobius"/>
    </source>
</evidence>
<keyword evidence="1" id="KW-0472">Membrane</keyword>
<keyword evidence="3" id="KW-1185">Reference proteome</keyword>
<evidence type="ECO:0000313" key="2">
    <source>
        <dbReference type="EMBL" id="ACU85339.1"/>
    </source>
</evidence>
<evidence type="ECO:0000313" key="3">
    <source>
        <dbReference type="Proteomes" id="UP000001919"/>
    </source>
</evidence>
<dbReference type="KEGG" id="bfa:Bfae_15090"/>
<gene>
    <name evidence="2" type="ordered locus">Bfae_15090</name>
</gene>
<sequence>MLGLGFLLLGVLVTVAERSSASATLIGLGPGTVVGSLVVLVAAAVSWQTERGSAQDAIRQDDSGQDG</sequence>
<feature type="transmembrane region" description="Helical" evidence="1">
    <location>
        <begin position="28"/>
        <end position="47"/>
    </location>
</feature>
<name>C7MCN2_BRAFD</name>
<reference evidence="2 3" key="1">
    <citation type="journal article" date="2009" name="Stand. Genomic Sci.">
        <title>Complete genome sequence of Brachybacterium faecium type strain (Schefferle 6-10).</title>
        <authorList>
            <person name="Lapidus A."/>
            <person name="Pukall R."/>
            <person name="Labuttii K."/>
            <person name="Copeland A."/>
            <person name="Del Rio T.G."/>
            <person name="Nolan M."/>
            <person name="Chen F."/>
            <person name="Lucas S."/>
            <person name="Tice H."/>
            <person name="Cheng J.F."/>
            <person name="Bruce D."/>
            <person name="Goodwin L."/>
            <person name="Pitluck S."/>
            <person name="Rohde M."/>
            <person name="Goker M."/>
            <person name="Pati A."/>
            <person name="Ivanova N."/>
            <person name="Mavrommatis K."/>
            <person name="Chen A."/>
            <person name="Palaniappan K."/>
            <person name="D'haeseleer P."/>
            <person name="Chain P."/>
            <person name="Bristow J."/>
            <person name="Eisen J.A."/>
            <person name="Markowitz V."/>
            <person name="Hugenholtz P."/>
            <person name="Kyrpides N.C."/>
            <person name="Klenk H.P."/>
        </authorList>
    </citation>
    <scope>NUCLEOTIDE SEQUENCE [LARGE SCALE GENOMIC DNA]</scope>
    <source>
        <strain evidence="3">ATCC 43885 / DSM 4810 / JCM 11609 / LMG 19847 / NBRC 14762 / NCIMB 9860 / 6-10</strain>
    </source>
</reference>
<dbReference type="EMBL" id="CP001643">
    <property type="protein sequence ID" value="ACU85339.1"/>
    <property type="molecule type" value="Genomic_DNA"/>
</dbReference>
<keyword evidence="1" id="KW-1133">Transmembrane helix</keyword>
<dbReference type="PATRIC" id="fig|446465.5.peg.1503"/>